<reference evidence="2 3" key="1">
    <citation type="submission" date="2024-02" db="EMBL/GenBank/DDBJ databases">
        <title>A draft genome for the cacao thread blight pathogen Marasmius crinis-equi.</title>
        <authorList>
            <person name="Cohen S.P."/>
            <person name="Baruah I.K."/>
            <person name="Amoako-Attah I."/>
            <person name="Bukari Y."/>
            <person name="Meinhardt L.W."/>
            <person name="Bailey B.A."/>
        </authorList>
    </citation>
    <scope>NUCLEOTIDE SEQUENCE [LARGE SCALE GENOMIC DNA]</scope>
    <source>
        <strain evidence="2 3">GH-76</strain>
    </source>
</reference>
<accession>A0ABR3ENS7</accession>
<proteinExistence type="predicted"/>
<sequence length="315" mass="34750">MPATPGEIMPVVGQTLFPASSHLTLSGIIIGPILVVGLQFLFYGFYIMSFTVCLIVLKRRPKTKERTFHYTMIISLFVLATLGIVDNTALAVVQAGSYFYQWAGDDIMADHKKTLEMMAHLLPAFRCYAIWDFKRIIIIIPGIACLLSNAIGIVSMAITVSAGLSPHSLLAQWISKSTYLENVYFILNALINVVLTSMVAGKIWMSASQPGDFLPARSKKRYISIASIVFQSGLIYPLVLVISVPFTLFPPLAGWDLYPLLIQFAGICPTLMIVRVGLGDDAVLAPPPVQRDSAIRINFDVGTRFCDQGSWINWK</sequence>
<feature type="transmembrane region" description="Helical" evidence="1">
    <location>
        <begin position="138"/>
        <end position="163"/>
    </location>
</feature>
<feature type="transmembrane region" description="Helical" evidence="1">
    <location>
        <begin position="260"/>
        <end position="278"/>
    </location>
</feature>
<protein>
    <submittedName>
        <fullName evidence="2">Uncharacterized protein</fullName>
    </submittedName>
</protein>
<feature type="transmembrane region" description="Helical" evidence="1">
    <location>
        <begin position="222"/>
        <end position="248"/>
    </location>
</feature>
<evidence type="ECO:0000313" key="3">
    <source>
        <dbReference type="Proteomes" id="UP001465976"/>
    </source>
</evidence>
<feature type="transmembrane region" description="Helical" evidence="1">
    <location>
        <begin position="69"/>
        <end position="94"/>
    </location>
</feature>
<evidence type="ECO:0000256" key="1">
    <source>
        <dbReference type="SAM" id="Phobius"/>
    </source>
</evidence>
<gene>
    <name evidence="2" type="ORF">V5O48_017570</name>
</gene>
<keyword evidence="3" id="KW-1185">Reference proteome</keyword>
<feature type="transmembrane region" description="Helical" evidence="1">
    <location>
        <begin position="183"/>
        <end position="201"/>
    </location>
</feature>
<dbReference type="Proteomes" id="UP001465976">
    <property type="component" value="Unassembled WGS sequence"/>
</dbReference>
<organism evidence="2 3">
    <name type="scientific">Marasmius crinis-equi</name>
    <dbReference type="NCBI Taxonomy" id="585013"/>
    <lineage>
        <taxon>Eukaryota</taxon>
        <taxon>Fungi</taxon>
        <taxon>Dikarya</taxon>
        <taxon>Basidiomycota</taxon>
        <taxon>Agaricomycotina</taxon>
        <taxon>Agaricomycetes</taxon>
        <taxon>Agaricomycetidae</taxon>
        <taxon>Agaricales</taxon>
        <taxon>Marasmiineae</taxon>
        <taxon>Marasmiaceae</taxon>
        <taxon>Marasmius</taxon>
    </lineage>
</organism>
<keyword evidence="1" id="KW-1133">Transmembrane helix</keyword>
<name>A0ABR3ENS7_9AGAR</name>
<comment type="caution">
    <text evidence="2">The sequence shown here is derived from an EMBL/GenBank/DDBJ whole genome shotgun (WGS) entry which is preliminary data.</text>
</comment>
<keyword evidence="1" id="KW-0812">Transmembrane</keyword>
<keyword evidence="1" id="KW-0472">Membrane</keyword>
<feature type="transmembrane region" description="Helical" evidence="1">
    <location>
        <begin position="28"/>
        <end position="57"/>
    </location>
</feature>
<evidence type="ECO:0000313" key="2">
    <source>
        <dbReference type="EMBL" id="KAL0564476.1"/>
    </source>
</evidence>
<dbReference type="EMBL" id="JBAHYK010002761">
    <property type="protein sequence ID" value="KAL0564476.1"/>
    <property type="molecule type" value="Genomic_DNA"/>
</dbReference>